<evidence type="ECO:0000313" key="2">
    <source>
        <dbReference type="Proteomes" id="UP000305067"/>
    </source>
</evidence>
<dbReference type="Proteomes" id="UP000305067">
    <property type="component" value="Unassembled WGS sequence"/>
</dbReference>
<dbReference type="AlphaFoldDB" id="A0A5C3R2Y0"/>
<reference evidence="1 2" key="1">
    <citation type="journal article" date="2019" name="Nat. Ecol. Evol.">
        <title>Megaphylogeny resolves global patterns of mushroom evolution.</title>
        <authorList>
            <person name="Varga T."/>
            <person name="Krizsan K."/>
            <person name="Foldi C."/>
            <person name="Dima B."/>
            <person name="Sanchez-Garcia M."/>
            <person name="Sanchez-Ramirez S."/>
            <person name="Szollosi G.J."/>
            <person name="Szarkandi J.G."/>
            <person name="Papp V."/>
            <person name="Albert L."/>
            <person name="Andreopoulos W."/>
            <person name="Angelini C."/>
            <person name="Antonin V."/>
            <person name="Barry K.W."/>
            <person name="Bougher N.L."/>
            <person name="Buchanan P."/>
            <person name="Buyck B."/>
            <person name="Bense V."/>
            <person name="Catcheside P."/>
            <person name="Chovatia M."/>
            <person name="Cooper J."/>
            <person name="Damon W."/>
            <person name="Desjardin D."/>
            <person name="Finy P."/>
            <person name="Geml J."/>
            <person name="Haridas S."/>
            <person name="Hughes K."/>
            <person name="Justo A."/>
            <person name="Karasinski D."/>
            <person name="Kautmanova I."/>
            <person name="Kiss B."/>
            <person name="Kocsube S."/>
            <person name="Kotiranta H."/>
            <person name="LaButti K.M."/>
            <person name="Lechner B.E."/>
            <person name="Liimatainen K."/>
            <person name="Lipzen A."/>
            <person name="Lukacs Z."/>
            <person name="Mihaltcheva S."/>
            <person name="Morgado L.N."/>
            <person name="Niskanen T."/>
            <person name="Noordeloos M.E."/>
            <person name="Ohm R.A."/>
            <person name="Ortiz-Santana B."/>
            <person name="Ovrebo C."/>
            <person name="Racz N."/>
            <person name="Riley R."/>
            <person name="Savchenko A."/>
            <person name="Shiryaev A."/>
            <person name="Soop K."/>
            <person name="Spirin V."/>
            <person name="Szebenyi C."/>
            <person name="Tomsovsky M."/>
            <person name="Tulloss R.E."/>
            <person name="Uehling J."/>
            <person name="Grigoriev I.V."/>
            <person name="Vagvolgyi C."/>
            <person name="Papp T."/>
            <person name="Martin F.M."/>
            <person name="Miettinen O."/>
            <person name="Hibbett D.S."/>
            <person name="Nagy L.G."/>
        </authorList>
    </citation>
    <scope>NUCLEOTIDE SEQUENCE [LARGE SCALE GENOMIC DNA]</scope>
    <source>
        <strain evidence="1 2">CBS 309.79</strain>
    </source>
</reference>
<sequence length="243" mass="27085">MSTGTLDFPWAQLQQISLVKYIGDQNSILSLLKACSSTITHFSLAATQADSSSDIQDFTLSGIVLRELVQLEFDIPGSGESRELLQIIPLICTPKLQRLSLTDCGAVFDTRVDAALVGLIIRSKCKLRSLDFTLDVTIVLQDDGNIVPPIPLFFEKVSHNLEEFVLMKGTSESAREDDCNAVLRRMLVADESPNDTLSHTSHGSRLRTPSSILFFWRTSSSRDGRVVARWTRLLRSWSGRDRL</sequence>
<keyword evidence="2" id="KW-1185">Reference proteome</keyword>
<name>A0A5C3R2Y0_9AGAR</name>
<proteinExistence type="predicted"/>
<organism evidence="1 2">
    <name type="scientific">Pterulicium gracile</name>
    <dbReference type="NCBI Taxonomy" id="1884261"/>
    <lineage>
        <taxon>Eukaryota</taxon>
        <taxon>Fungi</taxon>
        <taxon>Dikarya</taxon>
        <taxon>Basidiomycota</taxon>
        <taxon>Agaricomycotina</taxon>
        <taxon>Agaricomycetes</taxon>
        <taxon>Agaricomycetidae</taxon>
        <taxon>Agaricales</taxon>
        <taxon>Pleurotineae</taxon>
        <taxon>Pterulaceae</taxon>
        <taxon>Pterulicium</taxon>
    </lineage>
</organism>
<evidence type="ECO:0008006" key="3">
    <source>
        <dbReference type="Google" id="ProtNLM"/>
    </source>
</evidence>
<accession>A0A5C3R2Y0</accession>
<evidence type="ECO:0000313" key="1">
    <source>
        <dbReference type="EMBL" id="TFL05114.1"/>
    </source>
</evidence>
<gene>
    <name evidence="1" type="ORF">BDV98DRAFT_561498</name>
</gene>
<protein>
    <recommendedName>
        <fullName evidence="3">F-box domain-containing protein</fullName>
    </recommendedName>
</protein>
<dbReference type="EMBL" id="ML178817">
    <property type="protein sequence ID" value="TFL05114.1"/>
    <property type="molecule type" value="Genomic_DNA"/>
</dbReference>